<comment type="caution">
    <text evidence="1">The sequence shown here is derived from an EMBL/GenBank/DDBJ whole genome shotgun (WGS) entry which is preliminary data.</text>
</comment>
<dbReference type="EMBL" id="QXML01000005">
    <property type="protein sequence ID" value="RIW15058.1"/>
    <property type="molecule type" value="Genomic_DNA"/>
</dbReference>
<reference evidence="1 2" key="1">
    <citation type="submission" date="2018-09" db="EMBL/GenBank/DDBJ databases">
        <authorList>
            <person name="Wang X."/>
            <person name="Du Z."/>
        </authorList>
    </citation>
    <scope>NUCLEOTIDE SEQUENCE [LARGE SCALE GENOMIC DNA]</scope>
    <source>
        <strain evidence="1 2">N3</strain>
    </source>
</reference>
<dbReference type="RefSeq" id="WP_119477963.1">
    <property type="nucleotide sequence ID" value="NZ_QXML01000005.1"/>
</dbReference>
<name>A0A418PR81_9BACT</name>
<keyword evidence="2" id="KW-1185">Reference proteome</keyword>
<gene>
    <name evidence="1" type="ORF">D0X99_11455</name>
</gene>
<accession>A0A418PR81</accession>
<organism evidence="1 2">
    <name type="scientific">Algoriphagus lacus</name>
    <dbReference type="NCBI Taxonomy" id="2056311"/>
    <lineage>
        <taxon>Bacteria</taxon>
        <taxon>Pseudomonadati</taxon>
        <taxon>Bacteroidota</taxon>
        <taxon>Cytophagia</taxon>
        <taxon>Cytophagales</taxon>
        <taxon>Cyclobacteriaceae</taxon>
        <taxon>Algoriphagus</taxon>
    </lineage>
</organism>
<protein>
    <submittedName>
        <fullName evidence="1">Uncharacterized protein</fullName>
    </submittedName>
</protein>
<dbReference type="OrthoDB" id="826071at2"/>
<dbReference type="Proteomes" id="UP000283522">
    <property type="component" value="Unassembled WGS sequence"/>
</dbReference>
<proteinExistence type="predicted"/>
<dbReference type="AlphaFoldDB" id="A0A418PR81"/>
<sequence>MFFRFLITSIFIVFPVILFGQSHFKFIDKESGQEISGYDAEIILNGYLNYAPVESGKNGVHFIRGTYRDVPPSSQNKFFLSIDKREYFPVWQEVDLSRTDTLTVKLELDPNFHDQEKGLFHSWGGTPTMREYYPKPFRKWEEIPQQVREKIKEELISRVGDQAFSKIYISTAHIFETDRLNELRVPNNYAPHTTSYRICFSFSDRENGIAQYTTESVFLDNGAVVVAPKFPQFMLWESDEKKAWKLKSQSEIRQTLIKEFGESFAEIMPRLEFYPRGNTFSWVFSKEIGKTSKGEIQSQEVYLDAISGEILAVFYDKKLVITH</sequence>
<evidence type="ECO:0000313" key="2">
    <source>
        <dbReference type="Proteomes" id="UP000283522"/>
    </source>
</evidence>
<evidence type="ECO:0000313" key="1">
    <source>
        <dbReference type="EMBL" id="RIW15058.1"/>
    </source>
</evidence>